<evidence type="ECO:0000313" key="2">
    <source>
        <dbReference type="EMBL" id="QDU65315.1"/>
    </source>
</evidence>
<sequence precursor="true">MVNLRRTGLIALGLCLLALGACKSPSYGGDERVVQFRIDSERSDGSKALDSTGPDSADAILVPASGTATLTVDDARSWIVYWVKWDDIDGRRRLIALRTAREEGQPGPATSDLTADLDEVAQHQFDGGEGSARLTKTQYILVVRCGDGWRSEPFDVVRTDLVRVGLPR</sequence>
<name>A0A518BE96_9BACT</name>
<dbReference type="Proteomes" id="UP000316921">
    <property type="component" value="Chromosome"/>
</dbReference>
<keyword evidence="1" id="KW-0732">Signal</keyword>
<proteinExistence type="predicted"/>
<protein>
    <recommendedName>
        <fullName evidence="4">Lipoprotein</fullName>
    </recommendedName>
</protein>
<gene>
    <name evidence="2" type="ORF">Pla133_03800</name>
</gene>
<evidence type="ECO:0008006" key="4">
    <source>
        <dbReference type="Google" id="ProtNLM"/>
    </source>
</evidence>
<accession>A0A518BE96</accession>
<keyword evidence="3" id="KW-1185">Reference proteome</keyword>
<feature type="signal peptide" evidence="1">
    <location>
        <begin position="1"/>
        <end position="23"/>
    </location>
</feature>
<dbReference type="PROSITE" id="PS51257">
    <property type="entry name" value="PROKAR_LIPOPROTEIN"/>
    <property type="match status" value="1"/>
</dbReference>
<organism evidence="2 3">
    <name type="scientific">Engelhardtia mirabilis</name>
    <dbReference type="NCBI Taxonomy" id="2528011"/>
    <lineage>
        <taxon>Bacteria</taxon>
        <taxon>Pseudomonadati</taxon>
        <taxon>Planctomycetota</taxon>
        <taxon>Planctomycetia</taxon>
        <taxon>Planctomycetia incertae sedis</taxon>
        <taxon>Engelhardtia</taxon>
    </lineage>
</organism>
<evidence type="ECO:0000313" key="3">
    <source>
        <dbReference type="Proteomes" id="UP000316921"/>
    </source>
</evidence>
<dbReference type="RefSeq" id="WP_145061803.1">
    <property type="nucleotide sequence ID" value="NZ_CP036287.1"/>
</dbReference>
<reference evidence="2 3" key="1">
    <citation type="submission" date="2019-02" db="EMBL/GenBank/DDBJ databases">
        <title>Deep-cultivation of Planctomycetes and their phenomic and genomic characterization uncovers novel biology.</title>
        <authorList>
            <person name="Wiegand S."/>
            <person name="Jogler M."/>
            <person name="Boedeker C."/>
            <person name="Pinto D."/>
            <person name="Vollmers J."/>
            <person name="Rivas-Marin E."/>
            <person name="Kohn T."/>
            <person name="Peeters S.H."/>
            <person name="Heuer A."/>
            <person name="Rast P."/>
            <person name="Oberbeckmann S."/>
            <person name="Bunk B."/>
            <person name="Jeske O."/>
            <person name="Meyerdierks A."/>
            <person name="Storesund J.E."/>
            <person name="Kallscheuer N."/>
            <person name="Luecker S."/>
            <person name="Lage O.M."/>
            <person name="Pohl T."/>
            <person name="Merkel B.J."/>
            <person name="Hornburger P."/>
            <person name="Mueller R.-W."/>
            <person name="Bruemmer F."/>
            <person name="Labrenz M."/>
            <person name="Spormann A.M."/>
            <person name="Op den Camp H."/>
            <person name="Overmann J."/>
            <person name="Amann R."/>
            <person name="Jetten M.S.M."/>
            <person name="Mascher T."/>
            <person name="Medema M.H."/>
            <person name="Devos D.P."/>
            <person name="Kaster A.-K."/>
            <person name="Ovreas L."/>
            <person name="Rohde M."/>
            <person name="Galperin M.Y."/>
            <person name="Jogler C."/>
        </authorList>
    </citation>
    <scope>NUCLEOTIDE SEQUENCE [LARGE SCALE GENOMIC DNA]</scope>
    <source>
        <strain evidence="2 3">Pla133</strain>
    </source>
</reference>
<evidence type="ECO:0000256" key="1">
    <source>
        <dbReference type="SAM" id="SignalP"/>
    </source>
</evidence>
<dbReference type="KEGG" id="pbap:Pla133_03800"/>
<feature type="chain" id="PRO_5022243249" description="Lipoprotein" evidence="1">
    <location>
        <begin position="24"/>
        <end position="168"/>
    </location>
</feature>
<dbReference type="AlphaFoldDB" id="A0A518BE96"/>
<dbReference type="EMBL" id="CP036287">
    <property type="protein sequence ID" value="QDU65315.1"/>
    <property type="molecule type" value="Genomic_DNA"/>
</dbReference>